<keyword evidence="2" id="KW-1185">Reference proteome</keyword>
<proteinExistence type="predicted"/>
<protein>
    <submittedName>
        <fullName evidence="1">Uncharacterized protein</fullName>
    </submittedName>
</protein>
<organism evidence="1 2">
    <name type="scientific">Araneus ventricosus</name>
    <name type="common">Orbweaver spider</name>
    <name type="synonym">Epeira ventricosa</name>
    <dbReference type="NCBI Taxonomy" id="182803"/>
    <lineage>
        <taxon>Eukaryota</taxon>
        <taxon>Metazoa</taxon>
        <taxon>Ecdysozoa</taxon>
        <taxon>Arthropoda</taxon>
        <taxon>Chelicerata</taxon>
        <taxon>Arachnida</taxon>
        <taxon>Araneae</taxon>
        <taxon>Araneomorphae</taxon>
        <taxon>Entelegynae</taxon>
        <taxon>Araneoidea</taxon>
        <taxon>Araneidae</taxon>
        <taxon>Araneus</taxon>
    </lineage>
</organism>
<comment type="caution">
    <text evidence="1">The sequence shown here is derived from an EMBL/GenBank/DDBJ whole genome shotgun (WGS) entry which is preliminary data.</text>
</comment>
<evidence type="ECO:0000313" key="1">
    <source>
        <dbReference type="EMBL" id="GBN22441.1"/>
    </source>
</evidence>
<gene>
    <name evidence="1" type="ORF">AVEN_40198_1</name>
</gene>
<evidence type="ECO:0000313" key="2">
    <source>
        <dbReference type="Proteomes" id="UP000499080"/>
    </source>
</evidence>
<dbReference type="AlphaFoldDB" id="A0A4Y2M609"/>
<accession>A0A4Y2M609</accession>
<dbReference type="EMBL" id="BGPR01121795">
    <property type="protein sequence ID" value="GBN22441.1"/>
    <property type="molecule type" value="Genomic_DNA"/>
</dbReference>
<reference evidence="1 2" key="1">
    <citation type="journal article" date="2019" name="Sci. Rep.">
        <title>Orb-weaving spider Araneus ventricosus genome elucidates the spidroin gene catalogue.</title>
        <authorList>
            <person name="Kono N."/>
            <person name="Nakamura H."/>
            <person name="Ohtoshi R."/>
            <person name="Moran D.A.P."/>
            <person name="Shinohara A."/>
            <person name="Yoshida Y."/>
            <person name="Fujiwara M."/>
            <person name="Mori M."/>
            <person name="Tomita M."/>
            <person name="Arakawa K."/>
        </authorList>
    </citation>
    <scope>NUCLEOTIDE SEQUENCE [LARGE SCALE GENOMIC DNA]</scope>
</reference>
<dbReference type="Proteomes" id="UP000499080">
    <property type="component" value="Unassembled WGS sequence"/>
</dbReference>
<sequence>MADIFTKEILCRKTSFCSPKILLFENFKSESSIFISNIFGITSKPPLKIMTQPDDAVNRPINYDLADLTSVGLALFDIRNWYACALRLVEVGKRYSWNMWKAFVNWTQQFNENVKDTRCAVCGPGSIETSPKTPRTVTRQVGNSSGGWVFVPDLKEFNPNKKSGTATKVSAIKLRNTSAFSDLLFASNFNNPKLNLQRGEIGPAVNTEGFCQSFVSQYLSK</sequence>
<name>A0A4Y2M609_ARAVE</name>